<dbReference type="EMBL" id="FOLY01000001">
    <property type="protein sequence ID" value="SFC10054.1"/>
    <property type="molecule type" value="Genomic_DNA"/>
</dbReference>
<gene>
    <name evidence="1" type="ORF">SAMN05421848_0543</name>
</gene>
<reference evidence="2" key="1">
    <citation type="submission" date="2016-10" db="EMBL/GenBank/DDBJ databases">
        <authorList>
            <person name="Varghese N."/>
            <person name="Submissions S."/>
        </authorList>
    </citation>
    <scope>NUCLEOTIDE SEQUENCE [LARGE SCALE GENOMIC DNA]</scope>
    <source>
        <strain evidence="2">DSM 23439</strain>
    </source>
</reference>
<accession>A0A1I1GEW3</accession>
<evidence type="ECO:0000313" key="1">
    <source>
        <dbReference type="EMBL" id="SFC10054.1"/>
    </source>
</evidence>
<evidence type="ECO:0000313" key="2">
    <source>
        <dbReference type="Proteomes" id="UP000199046"/>
    </source>
</evidence>
<name>A0A1I1GEW3_9GAMM</name>
<protein>
    <submittedName>
        <fullName evidence="1">Uncharacterized protein</fullName>
    </submittedName>
</protein>
<proteinExistence type="predicted"/>
<keyword evidence="2" id="KW-1185">Reference proteome</keyword>
<organism evidence="1 2">
    <name type="scientific">Kushneria avicenniae</name>
    <dbReference type="NCBI Taxonomy" id="402385"/>
    <lineage>
        <taxon>Bacteria</taxon>
        <taxon>Pseudomonadati</taxon>
        <taxon>Pseudomonadota</taxon>
        <taxon>Gammaproteobacteria</taxon>
        <taxon>Oceanospirillales</taxon>
        <taxon>Halomonadaceae</taxon>
        <taxon>Kushneria</taxon>
    </lineage>
</organism>
<dbReference type="Proteomes" id="UP000199046">
    <property type="component" value="Unassembled WGS sequence"/>
</dbReference>
<dbReference type="AlphaFoldDB" id="A0A1I1GEW3"/>
<sequence>MIIRRMYTALFVDRALVNILKYRVEDNEEAPKKRLQHIKEFDQTWRVFKINQTTLVMTKVLIENHSKVTKIHFLLLFDALVQNTRISG</sequence>